<protein>
    <submittedName>
        <fullName evidence="2">Uncharacterized protein</fullName>
    </submittedName>
</protein>
<keyword evidence="3" id="KW-1185">Reference proteome</keyword>
<proteinExistence type="predicted"/>
<dbReference type="EMBL" id="JBHSFE010000010">
    <property type="protein sequence ID" value="MFC4608374.1"/>
    <property type="molecule type" value="Genomic_DNA"/>
</dbReference>
<evidence type="ECO:0000256" key="1">
    <source>
        <dbReference type="SAM" id="Phobius"/>
    </source>
</evidence>
<evidence type="ECO:0000313" key="2">
    <source>
        <dbReference type="EMBL" id="MFC4608374.1"/>
    </source>
</evidence>
<keyword evidence="1" id="KW-0472">Membrane</keyword>
<sequence>MIAVGVVYAVLIGVGLRLLFTVTYLVRLIDRRTEQHLRRVSHRARVVSG</sequence>
<keyword evidence="1" id="KW-1133">Transmembrane helix</keyword>
<accession>A0ABV9G5G8</accession>
<keyword evidence="1" id="KW-0812">Transmembrane</keyword>
<gene>
    <name evidence="2" type="ORF">ACFO9E_11165</name>
</gene>
<organism evidence="2 3">
    <name type="scientific">Streptomyces maoxianensis</name>
    <dbReference type="NCBI Taxonomy" id="1459942"/>
    <lineage>
        <taxon>Bacteria</taxon>
        <taxon>Bacillati</taxon>
        <taxon>Actinomycetota</taxon>
        <taxon>Actinomycetes</taxon>
        <taxon>Kitasatosporales</taxon>
        <taxon>Streptomycetaceae</taxon>
        <taxon>Streptomyces</taxon>
    </lineage>
</organism>
<dbReference type="Proteomes" id="UP001595993">
    <property type="component" value="Unassembled WGS sequence"/>
</dbReference>
<reference evidence="3" key="1">
    <citation type="journal article" date="2019" name="Int. J. Syst. Evol. Microbiol.">
        <title>The Global Catalogue of Microorganisms (GCM) 10K type strain sequencing project: providing services to taxonomists for standard genome sequencing and annotation.</title>
        <authorList>
            <consortium name="The Broad Institute Genomics Platform"/>
            <consortium name="The Broad Institute Genome Sequencing Center for Infectious Disease"/>
            <person name="Wu L."/>
            <person name="Ma J."/>
        </authorList>
    </citation>
    <scope>NUCLEOTIDE SEQUENCE [LARGE SCALE GENOMIC DNA]</scope>
    <source>
        <strain evidence="3">CGMCC 4.7139</strain>
    </source>
</reference>
<name>A0ABV9G5G8_9ACTN</name>
<evidence type="ECO:0000313" key="3">
    <source>
        <dbReference type="Proteomes" id="UP001595993"/>
    </source>
</evidence>
<comment type="caution">
    <text evidence="2">The sequence shown here is derived from an EMBL/GenBank/DDBJ whole genome shotgun (WGS) entry which is preliminary data.</text>
</comment>
<feature type="transmembrane region" description="Helical" evidence="1">
    <location>
        <begin position="6"/>
        <end position="29"/>
    </location>
</feature>
<dbReference type="RefSeq" id="WP_381193782.1">
    <property type="nucleotide sequence ID" value="NZ_JBHSFE010000010.1"/>
</dbReference>